<proteinExistence type="predicted"/>
<evidence type="ECO:0000313" key="2">
    <source>
        <dbReference type="EMBL" id="OGD62292.1"/>
    </source>
</evidence>
<organism evidence="2 3">
    <name type="scientific">Candidatus Beckwithbacteria bacterium RBG_13_42_9</name>
    <dbReference type="NCBI Taxonomy" id="1797457"/>
    <lineage>
        <taxon>Bacteria</taxon>
        <taxon>Candidatus Beckwithiibacteriota</taxon>
    </lineage>
</organism>
<keyword evidence="1" id="KW-0472">Membrane</keyword>
<accession>A0A1F5E4G8</accession>
<dbReference type="Proteomes" id="UP000177006">
    <property type="component" value="Unassembled WGS sequence"/>
</dbReference>
<keyword evidence="1" id="KW-0812">Transmembrane</keyword>
<reference evidence="2 3" key="1">
    <citation type="journal article" date="2016" name="Nat. Commun.">
        <title>Thousands of microbial genomes shed light on interconnected biogeochemical processes in an aquifer system.</title>
        <authorList>
            <person name="Anantharaman K."/>
            <person name="Brown C.T."/>
            <person name="Hug L.A."/>
            <person name="Sharon I."/>
            <person name="Castelle C.J."/>
            <person name="Probst A.J."/>
            <person name="Thomas B.C."/>
            <person name="Singh A."/>
            <person name="Wilkins M.J."/>
            <person name="Karaoz U."/>
            <person name="Brodie E.L."/>
            <person name="Williams K.H."/>
            <person name="Hubbard S.S."/>
            <person name="Banfield J.F."/>
        </authorList>
    </citation>
    <scope>NUCLEOTIDE SEQUENCE [LARGE SCALE GENOMIC DNA]</scope>
</reference>
<gene>
    <name evidence="2" type="ORF">A2160_00680</name>
</gene>
<evidence type="ECO:0000313" key="3">
    <source>
        <dbReference type="Proteomes" id="UP000177006"/>
    </source>
</evidence>
<feature type="transmembrane region" description="Helical" evidence="1">
    <location>
        <begin position="48"/>
        <end position="67"/>
    </location>
</feature>
<evidence type="ECO:0000256" key="1">
    <source>
        <dbReference type="SAM" id="Phobius"/>
    </source>
</evidence>
<protein>
    <submittedName>
        <fullName evidence="2">Uncharacterized protein</fullName>
    </submittedName>
</protein>
<dbReference type="AlphaFoldDB" id="A0A1F5E4G8"/>
<sequence>MPSKILQYGILLSLKEGYLFCRNSLGLLEHPFKTFRTIFREQDRSQMLLVFGIPAYIFVGGLGLIWAGRRLIDAPRGVWGFWTYSGLLVSFFISLGIFFYVGYWLWQVIKKTKP</sequence>
<comment type="caution">
    <text evidence="2">The sequence shown here is derived from an EMBL/GenBank/DDBJ whole genome shotgun (WGS) entry which is preliminary data.</text>
</comment>
<dbReference type="STRING" id="1797457.A2160_00680"/>
<feature type="transmembrane region" description="Helical" evidence="1">
    <location>
        <begin position="79"/>
        <end position="106"/>
    </location>
</feature>
<name>A0A1F5E4G8_9BACT</name>
<keyword evidence="1" id="KW-1133">Transmembrane helix</keyword>
<dbReference type="EMBL" id="MEZK01000023">
    <property type="protein sequence ID" value="OGD62292.1"/>
    <property type="molecule type" value="Genomic_DNA"/>
</dbReference>